<dbReference type="RefSeq" id="WP_026936578.1">
    <property type="nucleotide sequence ID" value="NZ_CP028426.1"/>
</dbReference>
<feature type="transmembrane region" description="Helical" evidence="8">
    <location>
        <begin position="65"/>
        <end position="87"/>
    </location>
</feature>
<feature type="transmembrane region" description="Helical" evidence="8">
    <location>
        <begin position="179"/>
        <end position="201"/>
    </location>
</feature>
<feature type="domain" description="ABC transmembrane type-1" evidence="9">
    <location>
        <begin position="61"/>
        <end position="255"/>
    </location>
</feature>
<protein>
    <submittedName>
        <fullName evidence="10">ABC transporter permease</fullName>
    </submittedName>
</protein>
<keyword evidence="4" id="KW-0997">Cell inner membrane</keyword>
<dbReference type="PROSITE" id="PS50928">
    <property type="entry name" value="ABC_TM1"/>
    <property type="match status" value="1"/>
</dbReference>
<dbReference type="InterPro" id="IPR035906">
    <property type="entry name" value="MetI-like_sf"/>
</dbReference>
<evidence type="ECO:0000313" key="11">
    <source>
        <dbReference type="Proteomes" id="UP001170379"/>
    </source>
</evidence>
<evidence type="ECO:0000259" key="9">
    <source>
        <dbReference type="PROSITE" id="PS50928"/>
    </source>
</evidence>
<sequence length="266" mass="28873">MTLKRVLGVLSVLTIIWLLVPTLVIIPMSFNEAQSFNFPPKGFSTRWYENFFTNGVWLKSLGNSFLIAILTAIIATTLGVLACLGLIRLKPRARGIFENLFLAPMIVPGIVLAIGLYSIYLRLQSSTGFLWLGTLQGFVFAHVILALPLVITNVMASLQGVDDRLGQAAASLGASRMTTFFTVTLPLIIPGVTAGALFAFVTSFDEIILSLFIQTPNMQTLPVQLFNSVRQSNDPTVAAVAVVMMVLSLLVLLAAQSATRKRKVKA</sequence>
<evidence type="ECO:0000256" key="3">
    <source>
        <dbReference type="ARBA" id="ARBA00022475"/>
    </source>
</evidence>
<evidence type="ECO:0000256" key="2">
    <source>
        <dbReference type="ARBA" id="ARBA00022448"/>
    </source>
</evidence>
<evidence type="ECO:0000256" key="5">
    <source>
        <dbReference type="ARBA" id="ARBA00022692"/>
    </source>
</evidence>
<reference evidence="10" key="1">
    <citation type="submission" date="2018-03" db="EMBL/GenBank/DDBJ databases">
        <authorList>
            <person name="Nunes O.C."/>
            <person name="Lopes A.R."/>
            <person name="Froufe H."/>
            <person name="Munoz-Merida A."/>
            <person name="Barroso C."/>
            <person name="Egas C."/>
        </authorList>
    </citation>
    <scope>NUCLEOTIDE SEQUENCE</scope>
    <source>
        <strain evidence="10">ON4</strain>
    </source>
</reference>
<dbReference type="Proteomes" id="UP001170379">
    <property type="component" value="Unassembled WGS sequence"/>
</dbReference>
<evidence type="ECO:0000256" key="7">
    <source>
        <dbReference type="ARBA" id="ARBA00023136"/>
    </source>
</evidence>
<dbReference type="CDD" id="cd06261">
    <property type="entry name" value="TM_PBP2"/>
    <property type="match status" value="1"/>
</dbReference>
<dbReference type="EMBL" id="PXVD01000006">
    <property type="protein sequence ID" value="MDJ1370701.1"/>
    <property type="molecule type" value="Genomic_DNA"/>
</dbReference>
<comment type="subcellular location">
    <subcellularLocation>
        <location evidence="1">Cell inner membrane</location>
        <topology evidence="1">Multi-pass membrane protein</topology>
    </subcellularLocation>
    <subcellularLocation>
        <location evidence="8">Cell membrane</location>
        <topology evidence="8">Multi-pass membrane protein</topology>
    </subcellularLocation>
</comment>
<accession>A0ABT7C666</accession>
<comment type="caution">
    <text evidence="10">The sequence shown here is derived from an EMBL/GenBank/DDBJ whole genome shotgun (WGS) entry which is preliminary data.</text>
</comment>
<evidence type="ECO:0000256" key="6">
    <source>
        <dbReference type="ARBA" id="ARBA00022989"/>
    </source>
</evidence>
<dbReference type="InterPro" id="IPR000515">
    <property type="entry name" value="MetI-like"/>
</dbReference>
<keyword evidence="6 8" id="KW-1133">Transmembrane helix</keyword>
<evidence type="ECO:0000256" key="8">
    <source>
        <dbReference type="RuleBase" id="RU363032"/>
    </source>
</evidence>
<dbReference type="PANTHER" id="PTHR43357">
    <property type="entry name" value="INNER MEMBRANE ABC TRANSPORTER PERMEASE PROTEIN YDCV"/>
    <property type="match status" value="1"/>
</dbReference>
<dbReference type="PANTHER" id="PTHR43357:SF4">
    <property type="entry name" value="INNER MEMBRANE ABC TRANSPORTER PERMEASE PROTEIN YDCV"/>
    <property type="match status" value="1"/>
</dbReference>
<keyword evidence="2 8" id="KW-0813">Transport</keyword>
<gene>
    <name evidence="10" type="ORF">C7K25_04870</name>
</gene>
<keyword evidence="11" id="KW-1185">Reference proteome</keyword>
<evidence type="ECO:0000313" key="10">
    <source>
        <dbReference type="EMBL" id="MDJ1370701.1"/>
    </source>
</evidence>
<dbReference type="Pfam" id="PF00528">
    <property type="entry name" value="BPD_transp_1"/>
    <property type="match status" value="1"/>
</dbReference>
<name>A0ABT7C666_9MICO</name>
<dbReference type="SUPFAM" id="SSF161098">
    <property type="entry name" value="MetI-like"/>
    <property type="match status" value="1"/>
</dbReference>
<keyword evidence="3" id="KW-1003">Cell membrane</keyword>
<feature type="transmembrane region" description="Helical" evidence="8">
    <location>
        <begin position="139"/>
        <end position="158"/>
    </location>
</feature>
<evidence type="ECO:0000256" key="4">
    <source>
        <dbReference type="ARBA" id="ARBA00022519"/>
    </source>
</evidence>
<feature type="transmembrane region" description="Helical" evidence="8">
    <location>
        <begin position="7"/>
        <end position="30"/>
    </location>
</feature>
<feature type="transmembrane region" description="Helical" evidence="8">
    <location>
        <begin position="236"/>
        <end position="255"/>
    </location>
</feature>
<organism evidence="10 11">
    <name type="scientific">Gulosibacter molinativorax</name>
    <dbReference type="NCBI Taxonomy" id="256821"/>
    <lineage>
        <taxon>Bacteria</taxon>
        <taxon>Bacillati</taxon>
        <taxon>Actinomycetota</taxon>
        <taxon>Actinomycetes</taxon>
        <taxon>Micrococcales</taxon>
        <taxon>Microbacteriaceae</taxon>
        <taxon>Gulosibacter</taxon>
    </lineage>
</organism>
<evidence type="ECO:0000256" key="1">
    <source>
        <dbReference type="ARBA" id="ARBA00004429"/>
    </source>
</evidence>
<feature type="transmembrane region" description="Helical" evidence="8">
    <location>
        <begin position="99"/>
        <end position="119"/>
    </location>
</feature>
<reference evidence="10" key="2">
    <citation type="journal article" date="2022" name="Sci. Rep.">
        <title>In silico prediction of the enzymes involved in the degradation of the herbicide molinate by Gulosibacter molinativorax ON4T.</title>
        <authorList>
            <person name="Lopes A.R."/>
            <person name="Bunin E."/>
            <person name="Viana A.T."/>
            <person name="Froufe H."/>
            <person name="Munoz-Merida A."/>
            <person name="Pinho D."/>
            <person name="Figueiredo J."/>
            <person name="Barroso C."/>
            <person name="Vaz-Moreira I."/>
            <person name="Bellanger X."/>
            <person name="Egas C."/>
            <person name="Nunes O.C."/>
        </authorList>
    </citation>
    <scope>NUCLEOTIDE SEQUENCE</scope>
    <source>
        <strain evidence="10">ON4</strain>
    </source>
</reference>
<comment type="similarity">
    <text evidence="8">Belongs to the binding-protein-dependent transport system permease family.</text>
</comment>
<keyword evidence="5 8" id="KW-0812">Transmembrane</keyword>
<proteinExistence type="inferred from homology"/>
<keyword evidence="7 8" id="KW-0472">Membrane</keyword>
<dbReference type="Gene3D" id="1.10.3720.10">
    <property type="entry name" value="MetI-like"/>
    <property type="match status" value="1"/>
</dbReference>